<comment type="caution">
    <text evidence="2">The sequence shown here is derived from an EMBL/GenBank/DDBJ whole genome shotgun (WGS) entry which is preliminary data.</text>
</comment>
<reference evidence="2" key="1">
    <citation type="submission" date="2016-10" db="EMBL/GenBank/DDBJ databases">
        <authorList>
            <person name="Benchimol M."/>
            <person name="Almeida L.G."/>
            <person name="Vasconcelos A.T."/>
            <person name="Perreira-Neves A."/>
            <person name="Rosa I.A."/>
            <person name="Tasca T."/>
            <person name="Bogo M.R."/>
            <person name="de Souza W."/>
        </authorList>
    </citation>
    <scope>NUCLEOTIDE SEQUENCE [LARGE SCALE GENOMIC DNA]</scope>
    <source>
        <strain evidence="2">K</strain>
    </source>
</reference>
<keyword evidence="3" id="KW-1185">Reference proteome</keyword>
<name>A0A1J4L4G8_9EUKA</name>
<dbReference type="Proteomes" id="UP000179807">
    <property type="component" value="Unassembled WGS sequence"/>
</dbReference>
<organism evidence="2 3">
    <name type="scientific">Tritrichomonas foetus</name>
    <dbReference type="NCBI Taxonomy" id="1144522"/>
    <lineage>
        <taxon>Eukaryota</taxon>
        <taxon>Metamonada</taxon>
        <taxon>Parabasalia</taxon>
        <taxon>Tritrichomonadida</taxon>
        <taxon>Tritrichomonadidae</taxon>
        <taxon>Tritrichomonas</taxon>
    </lineage>
</organism>
<protein>
    <recommendedName>
        <fullName evidence="1">Initiator binding domain-containing protein</fullName>
    </recommendedName>
</protein>
<dbReference type="InterPro" id="IPR018845">
    <property type="entry name" value="Initiator-bd"/>
</dbReference>
<feature type="domain" description="Initiator binding" evidence="1">
    <location>
        <begin position="15"/>
        <end position="139"/>
    </location>
</feature>
<dbReference type="RefSeq" id="XP_068370004.1">
    <property type="nucleotide sequence ID" value="XM_068513818.1"/>
</dbReference>
<evidence type="ECO:0000259" key="1">
    <source>
        <dbReference type="Pfam" id="PF10416"/>
    </source>
</evidence>
<proteinExistence type="predicted"/>
<gene>
    <name evidence="2" type="ORF">TRFO_41518</name>
</gene>
<accession>A0A1J4L4G8</accession>
<dbReference type="GeneID" id="94848522"/>
<sequence length="212" mass="24326">MKNCVEPKYINLLSEEDKKQYYILRSSFATPVVKNRRKDTLKAFSNVIEAIKSYVVRNDDDDWKRGLVCGIIWIDNNLAVNTQQLKILLSKCKSSINGSFHKLGYGTIQIGADSSSELTNVVPILKNNFSELRKWTIRSKLKNAISPTEIIKQMKERAVNYEVTPPPTLNDENNEDMAISVIDESIFDMDYSFPDITLTNDDLAFFDDLWED</sequence>
<dbReference type="EMBL" id="MLAK01000064">
    <property type="protein sequence ID" value="OHT16868.1"/>
    <property type="molecule type" value="Genomic_DNA"/>
</dbReference>
<dbReference type="OrthoDB" id="10473232at2759"/>
<dbReference type="Pfam" id="PF10416">
    <property type="entry name" value="IBD"/>
    <property type="match status" value="1"/>
</dbReference>
<dbReference type="VEuPathDB" id="TrichDB:TRFO_41518"/>
<dbReference type="AlphaFoldDB" id="A0A1J4L4G8"/>
<evidence type="ECO:0000313" key="3">
    <source>
        <dbReference type="Proteomes" id="UP000179807"/>
    </source>
</evidence>
<evidence type="ECO:0000313" key="2">
    <source>
        <dbReference type="EMBL" id="OHT16868.1"/>
    </source>
</evidence>